<dbReference type="AlphaFoldDB" id="A0A2M8J418"/>
<organism evidence="6 7">
    <name type="scientific">Pseudooceanicola lipolyticus</name>
    <dbReference type="NCBI Taxonomy" id="2029104"/>
    <lineage>
        <taxon>Bacteria</taxon>
        <taxon>Pseudomonadati</taxon>
        <taxon>Pseudomonadota</taxon>
        <taxon>Alphaproteobacteria</taxon>
        <taxon>Rhodobacterales</taxon>
        <taxon>Paracoccaceae</taxon>
        <taxon>Pseudooceanicola</taxon>
    </lineage>
</organism>
<feature type="transmembrane region" description="Helical" evidence="4">
    <location>
        <begin position="227"/>
        <end position="248"/>
    </location>
</feature>
<reference evidence="6 7" key="1">
    <citation type="journal article" date="2018" name="Int. J. Syst. Evol. Microbiol.">
        <title>Pseudooceanicola lipolyticus sp. nov., a marine alphaproteobacterium, reclassification of Oceanicola flagellatus as Pseudooceanicola flagellatus comb. nov. and emended description of the genus Pseudooceanicola.</title>
        <authorList>
            <person name="Huang M.-M."/>
            <person name="Guo L.-L."/>
            <person name="Wu Y.-H."/>
            <person name="Lai Q.-L."/>
            <person name="Shao Z.-Z."/>
            <person name="Wang C.-S."/>
            <person name="Wu M."/>
            <person name="Xu X.-W."/>
        </authorList>
    </citation>
    <scope>NUCLEOTIDE SEQUENCE [LARGE SCALE GENOMIC DNA]</scope>
    <source>
        <strain evidence="6 7">157</strain>
    </source>
</reference>
<gene>
    <name evidence="6" type="ORF">CVM52_06545</name>
</gene>
<keyword evidence="7" id="KW-1185">Reference proteome</keyword>
<accession>A0A2M8J418</accession>
<feature type="domain" description="Major facilitator superfamily (MFS) profile" evidence="5">
    <location>
        <begin position="1"/>
        <end position="401"/>
    </location>
</feature>
<feature type="transmembrane region" description="Helical" evidence="4">
    <location>
        <begin position="91"/>
        <end position="108"/>
    </location>
</feature>
<feature type="transmembrane region" description="Helical" evidence="4">
    <location>
        <begin position="148"/>
        <end position="171"/>
    </location>
</feature>
<dbReference type="GO" id="GO:0022857">
    <property type="term" value="F:transmembrane transporter activity"/>
    <property type="evidence" value="ECO:0007669"/>
    <property type="project" value="InterPro"/>
</dbReference>
<keyword evidence="3 4" id="KW-0472">Membrane</keyword>
<dbReference type="Gene3D" id="1.20.1250.20">
    <property type="entry name" value="MFS general substrate transporter like domains"/>
    <property type="match status" value="1"/>
</dbReference>
<evidence type="ECO:0000256" key="1">
    <source>
        <dbReference type="ARBA" id="ARBA00022692"/>
    </source>
</evidence>
<feature type="transmembrane region" description="Helical" evidence="4">
    <location>
        <begin position="61"/>
        <end position="79"/>
    </location>
</feature>
<evidence type="ECO:0000256" key="3">
    <source>
        <dbReference type="ARBA" id="ARBA00023136"/>
    </source>
</evidence>
<dbReference type="Pfam" id="PF07690">
    <property type="entry name" value="MFS_1"/>
    <property type="match status" value="1"/>
</dbReference>
<comment type="caution">
    <text evidence="6">The sequence shown here is derived from an EMBL/GenBank/DDBJ whole genome shotgun (WGS) entry which is preliminary data.</text>
</comment>
<evidence type="ECO:0000259" key="5">
    <source>
        <dbReference type="PROSITE" id="PS50850"/>
    </source>
</evidence>
<dbReference type="InterPro" id="IPR011701">
    <property type="entry name" value="MFS"/>
</dbReference>
<dbReference type="CDD" id="cd17324">
    <property type="entry name" value="MFS_NepI_like"/>
    <property type="match status" value="1"/>
</dbReference>
<dbReference type="InterPro" id="IPR020846">
    <property type="entry name" value="MFS_dom"/>
</dbReference>
<evidence type="ECO:0000256" key="4">
    <source>
        <dbReference type="SAM" id="Phobius"/>
    </source>
</evidence>
<feature type="transmembrane region" description="Helical" evidence="4">
    <location>
        <begin position="177"/>
        <end position="193"/>
    </location>
</feature>
<sequence>MQDMPTLPGEIDATAMTARRHRQLVWLMAVTAGAVVANNYYNQPLLSEIATDFRASDRSVAMIATLTQVGYALGLLFLLPLGDMVERRRILSVLLAVSSAMLVCFALAPGFPLLLGLAFLVGFSSIVPQFLPPIAARLAPKGQSGRSVGFVMGGLLMGIILSRFVGGVFGGAFGWRAVYWTSAGLMIVLLILLRRSLPVMAPTFTGSYRRLLSSLAELFLHHGRLRLLAFVAALQFGAFALFWTTIVFHFERELRHEASTAVGLLALIGAVGVLAAPMAGRLTDRLGTPLIISASGALMALAFMIMGVSGGAILWIIPAVVLLDLGMQVGHVSSMSEVLQLDPEASSRLNTIYMVIRFCGAALGTFLGAQTWHFFGWTGVAALGVGMTGLALVIAAASRIAPGAATDHD</sequence>
<dbReference type="PANTHER" id="PTHR42910:SF1">
    <property type="entry name" value="MAJOR FACILITATOR SUPERFAMILY (MFS) PROFILE DOMAIN-CONTAINING PROTEIN"/>
    <property type="match status" value="1"/>
</dbReference>
<dbReference type="OrthoDB" id="9815356at2"/>
<evidence type="ECO:0000256" key="2">
    <source>
        <dbReference type="ARBA" id="ARBA00022989"/>
    </source>
</evidence>
<feature type="transmembrane region" description="Helical" evidence="4">
    <location>
        <begin position="375"/>
        <end position="397"/>
    </location>
</feature>
<name>A0A2M8J418_9RHOB</name>
<dbReference type="SUPFAM" id="SSF103473">
    <property type="entry name" value="MFS general substrate transporter"/>
    <property type="match status" value="1"/>
</dbReference>
<proteinExistence type="predicted"/>
<protein>
    <submittedName>
        <fullName evidence="6">MFS transporter</fullName>
    </submittedName>
</protein>
<dbReference type="Proteomes" id="UP000231553">
    <property type="component" value="Unassembled WGS sequence"/>
</dbReference>
<dbReference type="PANTHER" id="PTHR42910">
    <property type="entry name" value="TRANSPORTER SCO4007-RELATED"/>
    <property type="match status" value="1"/>
</dbReference>
<keyword evidence="2 4" id="KW-1133">Transmembrane helix</keyword>
<keyword evidence="1 4" id="KW-0812">Transmembrane</keyword>
<dbReference type="InterPro" id="IPR036259">
    <property type="entry name" value="MFS_trans_sf"/>
</dbReference>
<feature type="transmembrane region" description="Helical" evidence="4">
    <location>
        <begin position="260"/>
        <end position="279"/>
    </location>
</feature>
<dbReference type="PROSITE" id="PS50850">
    <property type="entry name" value="MFS"/>
    <property type="match status" value="1"/>
</dbReference>
<dbReference type="EMBL" id="PGTB01000013">
    <property type="protein sequence ID" value="PJE37525.1"/>
    <property type="molecule type" value="Genomic_DNA"/>
</dbReference>
<feature type="transmembrane region" description="Helical" evidence="4">
    <location>
        <begin position="24"/>
        <end position="41"/>
    </location>
</feature>
<evidence type="ECO:0000313" key="6">
    <source>
        <dbReference type="EMBL" id="PJE37525.1"/>
    </source>
</evidence>
<evidence type="ECO:0000313" key="7">
    <source>
        <dbReference type="Proteomes" id="UP000231553"/>
    </source>
</evidence>
<feature type="transmembrane region" description="Helical" evidence="4">
    <location>
        <begin position="286"/>
        <end position="306"/>
    </location>
</feature>
<feature type="transmembrane region" description="Helical" evidence="4">
    <location>
        <begin position="114"/>
        <end position="136"/>
    </location>
</feature>